<dbReference type="Proteomes" id="UP000269331">
    <property type="component" value="Chromosome"/>
</dbReference>
<proteinExistence type="predicted"/>
<dbReference type="EMBL" id="AP018400">
    <property type="protein sequence ID" value="BBA92516.1"/>
    <property type="molecule type" value="Genomic_DNA"/>
</dbReference>
<dbReference type="AlphaFoldDB" id="A0A2Z5TMH1"/>
<reference evidence="1 2" key="1">
    <citation type="journal article" date="2018" name="Genome Biol. Evol.">
        <title>Complete Genome Sequence of Streptococcus ruminantium sp. nov. GUT-187T (=DSM 104980T =JCM 31869T), the Type Strain of S. ruminantium, and Comparison with Genome Sequences of Streptococcus suis Strains.</title>
        <authorList>
            <person name="Tohya M."/>
            <person name="Sekizaki T."/>
            <person name="Miyoshi-Akiyama T."/>
        </authorList>
    </citation>
    <scope>NUCLEOTIDE SEQUENCE [LARGE SCALE GENOMIC DNA]</scope>
    <source>
        <strain evidence="1 2">GUT187T</strain>
    </source>
</reference>
<name>A0A2Z5TMH1_9STRE</name>
<protein>
    <submittedName>
        <fullName evidence="1">LytR family transcriptional regulator</fullName>
    </submittedName>
</protein>
<evidence type="ECO:0000313" key="2">
    <source>
        <dbReference type="Proteomes" id="UP000269331"/>
    </source>
</evidence>
<evidence type="ECO:0000313" key="1">
    <source>
        <dbReference type="EMBL" id="BBA92516.1"/>
    </source>
</evidence>
<accession>A0A2Z5TMH1</accession>
<gene>
    <name evidence="1" type="ORF">SR187_4540</name>
</gene>
<dbReference type="KEGG" id="srq:SR187_4540"/>
<organism evidence="1 2">
    <name type="scientific">Streptococcus ruminantium</name>
    <dbReference type="NCBI Taxonomy" id="1917441"/>
    <lineage>
        <taxon>Bacteria</taxon>
        <taxon>Bacillati</taxon>
        <taxon>Bacillota</taxon>
        <taxon>Bacilli</taxon>
        <taxon>Lactobacillales</taxon>
        <taxon>Streptococcaceae</taxon>
        <taxon>Streptococcus</taxon>
    </lineage>
</organism>
<sequence>MFSEYLKDEGSQFSRKTIYLKEKGQYQVVFSRRSHQRILER</sequence>